<evidence type="ECO:0000256" key="3">
    <source>
        <dbReference type="ARBA" id="ARBA00022452"/>
    </source>
</evidence>
<dbReference type="AlphaFoldDB" id="A0A2U2PN52"/>
<keyword evidence="4" id="KW-0410">Iron transport</keyword>
<evidence type="ECO:0000256" key="2">
    <source>
        <dbReference type="ARBA" id="ARBA00022448"/>
    </source>
</evidence>
<keyword evidence="2 12" id="KW-0813">Transport</keyword>
<keyword evidence="10 12" id="KW-0472">Membrane</keyword>
<dbReference type="PANTHER" id="PTHR32552">
    <property type="entry name" value="FERRICHROME IRON RECEPTOR-RELATED"/>
    <property type="match status" value="1"/>
</dbReference>
<evidence type="ECO:0000256" key="1">
    <source>
        <dbReference type="ARBA" id="ARBA00004571"/>
    </source>
</evidence>
<keyword evidence="6" id="KW-0732">Signal</keyword>
<accession>A0A2U2PN52</accession>
<comment type="subcellular location">
    <subcellularLocation>
        <location evidence="1 12">Cell outer membrane</location>
        <topology evidence="1 12">Multi-pass membrane protein</topology>
    </subcellularLocation>
</comment>
<proteinExistence type="inferred from homology"/>
<dbReference type="Pfam" id="PF07715">
    <property type="entry name" value="Plug"/>
    <property type="match status" value="1"/>
</dbReference>
<keyword evidence="3 12" id="KW-1134">Transmembrane beta strand</keyword>
<keyword evidence="16" id="KW-0675">Receptor</keyword>
<keyword evidence="7" id="KW-0408">Iron</keyword>
<keyword evidence="5 12" id="KW-0812">Transmembrane</keyword>
<dbReference type="InterPro" id="IPR036942">
    <property type="entry name" value="Beta-barrel_TonB_sf"/>
</dbReference>
<dbReference type="InterPro" id="IPR012910">
    <property type="entry name" value="Plug_dom"/>
</dbReference>
<dbReference type="Gene3D" id="2.170.130.10">
    <property type="entry name" value="TonB-dependent receptor, plug domain"/>
    <property type="match status" value="1"/>
</dbReference>
<dbReference type="EMBL" id="QEAS01000001">
    <property type="protein sequence ID" value="PWG82712.1"/>
    <property type="molecule type" value="Genomic_DNA"/>
</dbReference>
<dbReference type="PANTHER" id="PTHR32552:SF68">
    <property type="entry name" value="FERRICHROME OUTER MEMBRANE TRANSPORTER_PHAGE RECEPTOR"/>
    <property type="match status" value="1"/>
</dbReference>
<comment type="caution">
    <text evidence="16">The sequence shown here is derived from an EMBL/GenBank/DDBJ whole genome shotgun (WGS) entry which is preliminary data.</text>
</comment>
<dbReference type="Pfam" id="PF13715">
    <property type="entry name" value="CarbopepD_reg_2"/>
    <property type="match status" value="1"/>
</dbReference>
<dbReference type="Pfam" id="PF00593">
    <property type="entry name" value="TonB_dep_Rec_b-barrel"/>
    <property type="match status" value="1"/>
</dbReference>
<dbReference type="Gene3D" id="2.60.40.1120">
    <property type="entry name" value="Carboxypeptidase-like, regulatory domain"/>
    <property type="match status" value="1"/>
</dbReference>
<feature type="domain" description="TonB-dependent receptor-like beta-barrel" evidence="14">
    <location>
        <begin position="318"/>
        <end position="756"/>
    </location>
</feature>
<gene>
    <name evidence="16" type="ORF">DDR33_02345</name>
</gene>
<evidence type="ECO:0000256" key="10">
    <source>
        <dbReference type="ARBA" id="ARBA00023136"/>
    </source>
</evidence>
<evidence type="ECO:0000259" key="14">
    <source>
        <dbReference type="Pfam" id="PF00593"/>
    </source>
</evidence>
<organism evidence="16 17">
    <name type="scientific">Pararcticibacter amylolyticus</name>
    <dbReference type="NCBI Taxonomy" id="2173175"/>
    <lineage>
        <taxon>Bacteria</taxon>
        <taxon>Pseudomonadati</taxon>
        <taxon>Bacteroidota</taxon>
        <taxon>Sphingobacteriia</taxon>
        <taxon>Sphingobacteriales</taxon>
        <taxon>Sphingobacteriaceae</taxon>
        <taxon>Pararcticibacter</taxon>
    </lineage>
</organism>
<dbReference type="SUPFAM" id="SSF49464">
    <property type="entry name" value="Carboxypeptidase regulatory domain-like"/>
    <property type="match status" value="1"/>
</dbReference>
<dbReference type="GO" id="GO:0009279">
    <property type="term" value="C:cell outer membrane"/>
    <property type="evidence" value="ECO:0007669"/>
    <property type="project" value="UniProtKB-SubCell"/>
</dbReference>
<keyword evidence="8" id="KW-0406">Ion transport</keyword>
<keyword evidence="9 13" id="KW-0798">TonB box</keyword>
<dbReference type="OrthoDB" id="9761152at2"/>
<dbReference type="InterPro" id="IPR008969">
    <property type="entry name" value="CarboxyPept-like_regulatory"/>
</dbReference>
<keyword evidence="17" id="KW-1185">Reference proteome</keyword>
<dbReference type="Gene3D" id="2.40.170.20">
    <property type="entry name" value="TonB-dependent receptor, beta-barrel domain"/>
    <property type="match status" value="1"/>
</dbReference>
<sequence length="799" mass="90009">MTILMPYVASAQFSVKGRITDIHSQQPLPGASVLIGNLSNSANSSGEFSIGNLKPGSYPVRIRYIGYREVNQTVKVSGNETLNIQLSPNNFVTDEVIVKATRAGENAATTYRNISREELAKNNLGQDLPYLLNQTPSVVVSSDAGTGIGYTGIRIRGSDATRINVTLNGIPLNDAESQGAFFVNLPDFASSVDNIQIQRGVGTSTNGAAAFGGSLNVQTTTRRDSAYAELNNTFGSYDTWKNTINVGTGLINNKFTFDARLSRIKSDGYIDRASSDLKSFFVTGAFYGKKDLVRVNVFSGKEKTYQSWYGIPESILDTNRTYNHYTYEDQTDNYQQDHYQLHYTHTFSDKLSVNTAFHYTYGRGYYEEFKDADSLKNYSITPPVLNGSAVEKANIIRRRWLDNDFYGLTYSLNYKPENSLDFTLGGAYNEYRGDHFGEVVWADVPYTDISSNQESIRKKYYEDNAVKTDFNTYARATYQVGKVNVFADMQYRRIGYSFLGYDRNLRNVQQKDNLNFFNPKFGFTWLINNTSNFYASFAMAHKEPNRDDYTESTPGSRPKAEKLNDIETGYRMRGSNYQAGINAFGMFYKDQLILTGKINDVGAFTRQNVPDSYRIGLELDGSWQILPALSWSATASLSRNKIRRFVEYVAVVDDDWNTVGEESFEYKNSNIAFSPSFIGSSEISFKPLQAVELALLSKYVSRQNLDNTSNRNTGIDAPSNRDRVLEAFFVNDLCLRYNIRAGKIKNVGIALQVNNLFGELYENNGFTYRSIAQGGPLYTENSYFPQATRNFFLSLNVKF</sequence>
<evidence type="ECO:0000256" key="9">
    <source>
        <dbReference type="ARBA" id="ARBA00023077"/>
    </source>
</evidence>
<protein>
    <submittedName>
        <fullName evidence="16">TonB-dependent receptor</fullName>
    </submittedName>
</protein>
<name>A0A2U2PN52_9SPHI</name>
<comment type="similarity">
    <text evidence="12 13">Belongs to the TonB-dependent receptor family.</text>
</comment>
<dbReference type="InterPro" id="IPR039426">
    <property type="entry name" value="TonB-dep_rcpt-like"/>
</dbReference>
<evidence type="ECO:0000256" key="8">
    <source>
        <dbReference type="ARBA" id="ARBA00023065"/>
    </source>
</evidence>
<evidence type="ECO:0000256" key="11">
    <source>
        <dbReference type="ARBA" id="ARBA00023237"/>
    </source>
</evidence>
<evidence type="ECO:0000256" key="4">
    <source>
        <dbReference type="ARBA" id="ARBA00022496"/>
    </source>
</evidence>
<dbReference type="GO" id="GO:0015344">
    <property type="term" value="F:siderophore uptake transmembrane transporter activity"/>
    <property type="evidence" value="ECO:0007669"/>
    <property type="project" value="TreeGrafter"/>
</dbReference>
<evidence type="ECO:0000256" key="12">
    <source>
        <dbReference type="PROSITE-ProRule" id="PRU01360"/>
    </source>
</evidence>
<evidence type="ECO:0000256" key="5">
    <source>
        <dbReference type="ARBA" id="ARBA00022692"/>
    </source>
</evidence>
<evidence type="ECO:0000256" key="7">
    <source>
        <dbReference type="ARBA" id="ARBA00023004"/>
    </source>
</evidence>
<feature type="domain" description="TonB-dependent receptor plug" evidence="15">
    <location>
        <begin position="108"/>
        <end position="213"/>
    </location>
</feature>
<dbReference type="PROSITE" id="PS52016">
    <property type="entry name" value="TONB_DEPENDENT_REC_3"/>
    <property type="match status" value="1"/>
</dbReference>
<evidence type="ECO:0000256" key="13">
    <source>
        <dbReference type="RuleBase" id="RU003357"/>
    </source>
</evidence>
<evidence type="ECO:0000259" key="15">
    <source>
        <dbReference type="Pfam" id="PF07715"/>
    </source>
</evidence>
<dbReference type="InterPro" id="IPR000531">
    <property type="entry name" value="Beta-barrel_TonB"/>
</dbReference>
<dbReference type="InterPro" id="IPR037066">
    <property type="entry name" value="Plug_dom_sf"/>
</dbReference>
<reference evidence="16 17" key="1">
    <citation type="submission" date="2018-04" db="EMBL/GenBank/DDBJ databases">
        <title>Pedobacter chongqingensis sp. nov., isolated from a rottenly hemp rope.</title>
        <authorList>
            <person name="Cai Y."/>
        </authorList>
    </citation>
    <scope>NUCLEOTIDE SEQUENCE [LARGE SCALE GENOMIC DNA]</scope>
    <source>
        <strain evidence="16 17">FJ4-8</strain>
    </source>
</reference>
<evidence type="ECO:0000256" key="6">
    <source>
        <dbReference type="ARBA" id="ARBA00022729"/>
    </source>
</evidence>
<evidence type="ECO:0000313" key="16">
    <source>
        <dbReference type="EMBL" id="PWG82712.1"/>
    </source>
</evidence>
<keyword evidence="11 12" id="KW-0998">Cell outer membrane</keyword>
<dbReference type="Proteomes" id="UP000245647">
    <property type="component" value="Unassembled WGS sequence"/>
</dbReference>
<evidence type="ECO:0000313" key="17">
    <source>
        <dbReference type="Proteomes" id="UP000245647"/>
    </source>
</evidence>
<dbReference type="SUPFAM" id="SSF56935">
    <property type="entry name" value="Porins"/>
    <property type="match status" value="1"/>
</dbReference>